<proteinExistence type="predicted"/>
<evidence type="ECO:0000313" key="2">
    <source>
        <dbReference type="Proteomes" id="UP000316125"/>
    </source>
</evidence>
<dbReference type="Proteomes" id="UP000316125">
    <property type="component" value="Chromosome"/>
</dbReference>
<sequence length="199" mass="22109">MSITVDDSPHILMELLWLREAYELQPEGDDLPPLLVDTPVAVPDPAVRAATRDEWGATWPRIWHAALAHAGRDQDPRLFDELRTTADGSPERAELLHRIVGPSWRDEFGDTAFDHGSFATWSQKGAEAHLAAMPARLEDQPERRDLPALIPAWRAGLTKIVTIPCAGEFTHRVGENALLTTSATRENSDSYRRALGTFA</sequence>
<evidence type="ECO:0000313" key="1">
    <source>
        <dbReference type="EMBL" id="QDE36501.1"/>
    </source>
</evidence>
<name>A0A4Y5YU91_9MICO</name>
<dbReference type="AlphaFoldDB" id="A0A4Y5YU91"/>
<reference evidence="1 2" key="1">
    <citation type="submission" date="2019-06" db="EMBL/GenBank/DDBJ databases">
        <title>Complete genome of Microbacterium foliorum M2.</title>
        <authorList>
            <person name="Cao G."/>
        </authorList>
    </citation>
    <scope>NUCLEOTIDE SEQUENCE [LARGE SCALE GENOMIC DNA]</scope>
    <source>
        <strain evidence="1 2">M2</strain>
    </source>
</reference>
<protein>
    <submittedName>
        <fullName evidence="1">Uncharacterized protein</fullName>
    </submittedName>
</protein>
<gene>
    <name evidence="1" type="ORF">FIV50_03435</name>
</gene>
<dbReference type="OrthoDB" id="4933261at2"/>
<dbReference type="EMBL" id="CP041040">
    <property type="protein sequence ID" value="QDE36501.1"/>
    <property type="molecule type" value="Genomic_DNA"/>
</dbReference>
<accession>A0A4Y5YU91</accession>
<organism evidence="1 2">
    <name type="scientific">Microbacterium foliorum</name>
    <dbReference type="NCBI Taxonomy" id="104336"/>
    <lineage>
        <taxon>Bacteria</taxon>
        <taxon>Bacillati</taxon>
        <taxon>Actinomycetota</taxon>
        <taxon>Actinomycetes</taxon>
        <taxon>Micrococcales</taxon>
        <taxon>Microbacteriaceae</taxon>
        <taxon>Microbacterium</taxon>
    </lineage>
</organism>